<gene>
    <name evidence="1" type="ORF">HBA54_07050</name>
</gene>
<dbReference type="EMBL" id="JAAQPH010000004">
    <property type="protein sequence ID" value="NIA68345.1"/>
    <property type="molecule type" value="Genomic_DNA"/>
</dbReference>
<evidence type="ECO:0000313" key="2">
    <source>
        <dbReference type="Proteomes" id="UP000761264"/>
    </source>
</evidence>
<keyword evidence="2" id="KW-1185">Reference proteome</keyword>
<accession>A0A967EX92</accession>
<protein>
    <submittedName>
        <fullName evidence="1">Uncharacterized protein</fullName>
    </submittedName>
</protein>
<dbReference type="Proteomes" id="UP000761264">
    <property type="component" value="Unassembled WGS sequence"/>
</dbReference>
<reference evidence="1" key="1">
    <citation type="submission" date="2020-03" db="EMBL/GenBank/DDBJ databases">
        <title>Genome of Pelagibius litoralis DSM 21314T.</title>
        <authorList>
            <person name="Wang G."/>
        </authorList>
    </citation>
    <scope>NUCLEOTIDE SEQUENCE</scope>
    <source>
        <strain evidence="1">DSM 21314</strain>
    </source>
</reference>
<proteinExistence type="predicted"/>
<name>A0A967EX92_9PROT</name>
<organism evidence="1 2">
    <name type="scientific">Pelagibius litoralis</name>
    <dbReference type="NCBI Taxonomy" id="374515"/>
    <lineage>
        <taxon>Bacteria</taxon>
        <taxon>Pseudomonadati</taxon>
        <taxon>Pseudomonadota</taxon>
        <taxon>Alphaproteobacteria</taxon>
        <taxon>Rhodospirillales</taxon>
        <taxon>Rhodovibrionaceae</taxon>
        <taxon>Pelagibius</taxon>
    </lineage>
</organism>
<sequence>MTGIKMNLLAPTSDFTYASPQDTRWRRAVIHAIEQITGKPRLRRLYADYCRAELHPYLLPIDYAELSGFEDRRQLSDYLRALTYAPQRQP</sequence>
<comment type="caution">
    <text evidence="1">The sequence shown here is derived from an EMBL/GenBank/DDBJ whole genome shotgun (WGS) entry which is preliminary data.</text>
</comment>
<evidence type="ECO:0000313" key="1">
    <source>
        <dbReference type="EMBL" id="NIA68345.1"/>
    </source>
</evidence>
<dbReference type="AlphaFoldDB" id="A0A967EX92"/>